<sequence length="96" mass="11469">SDKSVDCVVRLFLGPKEDHWGRLIDLNQNRINFVELDSFLYKLTTGKNTIIRNSIDMHNLVRDRLMTRDLWKKIDTMTDMRDLLMKDLRNYHTGFP</sequence>
<dbReference type="Proteomes" id="UP000243750">
    <property type="component" value="Unassembled WGS sequence"/>
</dbReference>
<feature type="domain" description="Hemocyanin C-terminal" evidence="1">
    <location>
        <begin position="1"/>
        <end position="96"/>
    </location>
</feature>
<evidence type="ECO:0000313" key="2">
    <source>
        <dbReference type="EMBL" id="PCC98975.1"/>
    </source>
</evidence>
<dbReference type="AlphaFoldDB" id="A0AA91U1K4"/>
<dbReference type="InterPro" id="IPR005203">
    <property type="entry name" value="Hemocyanin_C"/>
</dbReference>
<dbReference type="Pfam" id="PF03723">
    <property type="entry name" value="Hemocyanin_C"/>
    <property type="match status" value="1"/>
</dbReference>
<evidence type="ECO:0000259" key="1">
    <source>
        <dbReference type="Pfam" id="PF03723"/>
    </source>
</evidence>
<organism evidence="2 3">
    <name type="scientific">Halopseudomonas pelagia</name>
    <dbReference type="NCBI Taxonomy" id="553151"/>
    <lineage>
        <taxon>Bacteria</taxon>
        <taxon>Pseudomonadati</taxon>
        <taxon>Pseudomonadota</taxon>
        <taxon>Gammaproteobacteria</taxon>
        <taxon>Pseudomonadales</taxon>
        <taxon>Pseudomonadaceae</taxon>
        <taxon>Halopseudomonas</taxon>
    </lineage>
</organism>
<evidence type="ECO:0000313" key="3">
    <source>
        <dbReference type="Proteomes" id="UP000243750"/>
    </source>
</evidence>
<dbReference type="EMBL" id="NWMT01000153">
    <property type="protein sequence ID" value="PCC98975.1"/>
    <property type="molecule type" value="Genomic_DNA"/>
</dbReference>
<dbReference type="InterPro" id="IPR013788">
    <property type="entry name" value="Hemocyanin/hexamerin"/>
</dbReference>
<feature type="non-terminal residue" evidence="2">
    <location>
        <position position="96"/>
    </location>
</feature>
<accession>A0AA91U1K4</accession>
<dbReference type="InterPro" id="IPR037020">
    <property type="entry name" value="Hemocyanin_C_sf"/>
</dbReference>
<reference evidence="2 3" key="1">
    <citation type="submission" date="2017-09" db="EMBL/GenBank/DDBJ databases">
        <title>Bacterial and phytoplankton interrelationship in Kongsfjorden, an Arctic fjord.</title>
        <authorList>
            <person name="Sinha R."/>
            <person name="Krishnan K."/>
        </authorList>
    </citation>
    <scope>NUCLEOTIDE SEQUENCE [LARGE SCALE GENOMIC DNA]</scope>
    <source>
        <strain evidence="2 3">58</strain>
    </source>
</reference>
<gene>
    <name evidence="2" type="ORF">CO192_12885</name>
</gene>
<dbReference type="SUPFAM" id="SSF81296">
    <property type="entry name" value="E set domains"/>
    <property type="match status" value="1"/>
</dbReference>
<name>A0AA91U1K4_9GAMM</name>
<feature type="non-terminal residue" evidence="2">
    <location>
        <position position="1"/>
    </location>
</feature>
<dbReference type="PANTHER" id="PTHR11511:SF5">
    <property type="entry name" value="FAT-BODY PROTEIN 1-RELATED"/>
    <property type="match status" value="1"/>
</dbReference>
<dbReference type="PANTHER" id="PTHR11511">
    <property type="entry name" value="LARVAL STORAGE PROTEIN/PHENOLOXIDASE"/>
    <property type="match status" value="1"/>
</dbReference>
<dbReference type="Gene3D" id="2.60.40.1520">
    <property type="entry name" value="Hemocyanin, C-terminal domain"/>
    <property type="match status" value="1"/>
</dbReference>
<protein>
    <recommendedName>
        <fullName evidence="1">Hemocyanin C-terminal domain-containing protein</fullName>
    </recommendedName>
</protein>
<proteinExistence type="predicted"/>
<dbReference type="InterPro" id="IPR014756">
    <property type="entry name" value="Ig_E-set"/>
</dbReference>
<comment type="caution">
    <text evidence="2">The sequence shown here is derived from an EMBL/GenBank/DDBJ whole genome shotgun (WGS) entry which is preliminary data.</text>
</comment>